<dbReference type="Gene3D" id="3.40.800.20">
    <property type="entry name" value="Histone deacetylase domain"/>
    <property type="match status" value="1"/>
</dbReference>
<dbReference type="GO" id="GO:0004407">
    <property type="term" value="F:histone deacetylase activity"/>
    <property type="evidence" value="ECO:0007669"/>
    <property type="project" value="TreeGrafter"/>
</dbReference>
<dbReference type="PRINTS" id="PR01270">
    <property type="entry name" value="HDASUPER"/>
</dbReference>
<proteinExistence type="inferred from homology"/>
<organism evidence="6 7">
    <name type="scientific">Corynebacterium vitaeruminis DSM 20294</name>
    <dbReference type="NCBI Taxonomy" id="1224164"/>
    <lineage>
        <taxon>Bacteria</taxon>
        <taxon>Bacillati</taxon>
        <taxon>Actinomycetota</taxon>
        <taxon>Actinomycetes</taxon>
        <taxon>Mycobacteriales</taxon>
        <taxon>Corynebacteriaceae</taxon>
        <taxon>Corynebacterium</taxon>
    </lineage>
</organism>
<dbReference type="GO" id="GO:0040029">
    <property type="term" value="P:epigenetic regulation of gene expression"/>
    <property type="evidence" value="ECO:0007669"/>
    <property type="project" value="TreeGrafter"/>
</dbReference>
<dbReference type="InterPro" id="IPR023801">
    <property type="entry name" value="His_deacetylse_dom"/>
</dbReference>
<evidence type="ECO:0000256" key="3">
    <source>
        <dbReference type="ARBA" id="ARBA00020218"/>
    </source>
</evidence>
<accession>W5Y0E4</accession>
<comment type="similarity">
    <text evidence="2">Belongs to the histone deacetylase family.</text>
</comment>
<dbReference type="RefSeq" id="WP_025252392.1">
    <property type="nucleotide sequence ID" value="NZ_CP004353.1"/>
</dbReference>
<dbReference type="SUPFAM" id="SSF52768">
    <property type="entry name" value="Arginase/deacetylase"/>
    <property type="match status" value="1"/>
</dbReference>
<dbReference type="KEGG" id="cvt:B843_04830"/>
<reference evidence="6 7" key="1">
    <citation type="submission" date="2013-02" db="EMBL/GenBank/DDBJ databases">
        <title>The complete genome sequence of Corynebacterium vitaeruminis DSM 20294.</title>
        <authorList>
            <person name="Ruckert C."/>
            <person name="Albersmeier A."/>
            <person name="Kalinowski J."/>
        </authorList>
    </citation>
    <scope>NUCLEOTIDE SEQUENCE [LARGE SCALE GENOMIC DNA]</scope>
    <source>
        <strain evidence="7">ATCC 10234</strain>
    </source>
</reference>
<evidence type="ECO:0000256" key="1">
    <source>
        <dbReference type="ARBA" id="ARBA00005101"/>
    </source>
</evidence>
<sequence>MTKPMLFHTAELLEYSFGDMHPMGPDRVRLAMELSEHFGLLDSFDVVEPPPTDMDLVRRIHGDSYIEALKKPVPDIDFGIGDHDHPIAPKAAVVAGRIATATTSAAQAVWEGKTKRAINLSGGLHHALSHRQSGFCTYNDAAIAISWLLDQGAQRVVYLDLDAHHGDGVETAFWDDPRVLTISIHESGLYLFPYTGFPKDIGGPEALGTVVNVALDRNCGDQAWLQAVHAVVAPLLRKFKPEILVSQHGADPHRGDPLADFELSIDAMTLAYRSVAKWADQYAGGRWVSIGGGGYNRDSVARAWTQLVATVAGAELESGALLPDRWSKRVRMDAGRTLGDLEAPIDFHPERIIENKSCAPTIATSRAVFPCWGLQPFS</sequence>
<dbReference type="AlphaFoldDB" id="W5Y0E4"/>
<keyword evidence="4" id="KW-0006">Acetoin catabolism</keyword>
<dbReference type="HOGENOM" id="CLU_007727_8_0_11"/>
<dbReference type="PATRIC" id="fig|1224164.3.peg.962"/>
<evidence type="ECO:0000256" key="4">
    <source>
        <dbReference type="ARBA" id="ARBA00022627"/>
    </source>
</evidence>
<dbReference type="PANTHER" id="PTHR10625">
    <property type="entry name" value="HISTONE DEACETYLASE HDAC1-RELATED"/>
    <property type="match status" value="1"/>
</dbReference>
<dbReference type="CDD" id="cd09994">
    <property type="entry name" value="HDAC_AcuC_like"/>
    <property type="match status" value="1"/>
</dbReference>
<dbReference type="InterPro" id="IPR023696">
    <property type="entry name" value="Ureohydrolase_dom_sf"/>
</dbReference>
<evidence type="ECO:0000259" key="5">
    <source>
        <dbReference type="Pfam" id="PF00850"/>
    </source>
</evidence>
<evidence type="ECO:0000256" key="2">
    <source>
        <dbReference type="ARBA" id="ARBA00005947"/>
    </source>
</evidence>
<dbReference type="STRING" id="1224164.B843_04830"/>
<dbReference type="eggNOG" id="COG0123">
    <property type="taxonomic scope" value="Bacteria"/>
</dbReference>
<dbReference type="PANTHER" id="PTHR10625:SF10">
    <property type="entry name" value="HISTONE DEACETYLASE HDAC1"/>
    <property type="match status" value="1"/>
</dbReference>
<protein>
    <recommendedName>
        <fullName evidence="3">Acetoin utilization protein AcuC</fullName>
    </recommendedName>
</protein>
<keyword evidence="7" id="KW-1185">Reference proteome</keyword>
<comment type="pathway">
    <text evidence="1">Ketone degradation; acetoin degradation.</text>
</comment>
<name>W5Y0E4_9CORY</name>
<dbReference type="UniPathway" id="UPA00040"/>
<dbReference type="EMBL" id="CP004353">
    <property type="protein sequence ID" value="AHI22355.1"/>
    <property type="molecule type" value="Genomic_DNA"/>
</dbReference>
<dbReference type="Pfam" id="PF00850">
    <property type="entry name" value="Hist_deacetyl"/>
    <property type="match status" value="1"/>
</dbReference>
<dbReference type="GO" id="GO:0045150">
    <property type="term" value="P:acetoin catabolic process"/>
    <property type="evidence" value="ECO:0007669"/>
    <property type="project" value="UniProtKB-UniPathway"/>
</dbReference>
<gene>
    <name evidence="6" type="ORF">B843_04830</name>
</gene>
<evidence type="ECO:0000313" key="6">
    <source>
        <dbReference type="EMBL" id="AHI22355.1"/>
    </source>
</evidence>
<feature type="domain" description="Histone deacetylase" evidence="5">
    <location>
        <begin position="21"/>
        <end position="310"/>
    </location>
</feature>
<evidence type="ECO:0000313" key="7">
    <source>
        <dbReference type="Proteomes" id="UP000019222"/>
    </source>
</evidence>
<dbReference type="InterPro" id="IPR003085">
    <property type="entry name" value="AcuC"/>
</dbReference>
<dbReference type="InterPro" id="IPR000286">
    <property type="entry name" value="HDACs"/>
</dbReference>
<dbReference type="InterPro" id="IPR037138">
    <property type="entry name" value="His_deacetylse_dom_sf"/>
</dbReference>
<dbReference type="Proteomes" id="UP000019222">
    <property type="component" value="Chromosome"/>
</dbReference>